<keyword evidence="1" id="KW-0732">Signal</keyword>
<evidence type="ECO:0000256" key="1">
    <source>
        <dbReference type="SAM" id="SignalP"/>
    </source>
</evidence>
<dbReference type="EMBL" id="BGZK01001055">
    <property type="protein sequence ID" value="GBP69864.1"/>
    <property type="molecule type" value="Genomic_DNA"/>
</dbReference>
<dbReference type="OrthoDB" id="8186595at2759"/>
<keyword evidence="3" id="KW-1185">Reference proteome</keyword>
<dbReference type="Pfam" id="PF06585">
    <property type="entry name" value="JHBP"/>
    <property type="match status" value="1"/>
</dbReference>
<dbReference type="PANTHER" id="PTHR11008">
    <property type="entry name" value="PROTEIN TAKEOUT-LIKE PROTEIN"/>
    <property type="match status" value="1"/>
</dbReference>
<dbReference type="GO" id="GO:0005615">
    <property type="term" value="C:extracellular space"/>
    <property type="evidence" value="ECO:0007669"/>
    <property type="project" value="TreeGrafter"/>
</dbReference>
<name>A0A4C1Y4E9_EUMVA</name>
<dbReference type="AlphaFoldDB" id="A0A4C1Y4E9"/>
<evidence type="ECO:0000313" key="2">
    <source>
        <dbReference type="EMBL" id="GBP69864.1"/>
    </source>
</evidence>
<feature type="signal peptide" evidence="1">
    <location>
        <begin position="1"/>
        <end position="17"/>
    </location>
</feature>
<dbReference type="PANTHER" id="PTHR11008:SF40">
    <property type="entry name" value="PROTEIN TAKEOUT"/>
    <property type="match status" value="1"/>
</dbReference>
<evidence type="ECO:0000313" key="3">
    <source>
        <dbReference type="Proteomes" id="UP000299102"/>
    </source>
</evidence>
<gene>
    <name evidence="2" type="primary">JHBP</name>
    <name evidence="2" type="ORF">EVAR_49443_1</name>
</gene>
<dbReference type="Proteomes" id="UP000299102">
    <property type="component" value="Unassembled WGS sequence"/>
</dbReference>
<reference evidence="2 3" key="1">
    <citation type="journal article" date="2019" name="Commun. Biol.">
        <title>The bagworm genome reveals a unique fibroin gene that provides high tensile strength.</title>
        <authorList>
            <person name="Kono N."/>
            <person name="Nakamura H."/>
            <person name="Ohtoshi R."/>
            <person name="Tomita M."/>
            <person name="Numata K."/>
            <person name="Arakawa K."/>
        </authorList>
    </citation>
    <scope>NUCLEOTIDE SEQUENCE [LARGE SCALE GENOMIC DNA]</scope>
</reference>
<sequence length="95" mass="9725">MWYMTLSLCLAAALAGADSGAAPFITPCQSSDNACIVASAQAAVEPIAAGIPALGIQPLDPMHIDKIVGNQGGLELQFLDTIVTGLKGCKIENIK</sequence>
<organism evidence="2 3">
    <name type="scientific">Eumeta variegata</name>
    <name type="common">Bagworm moth</name>
    <name type="synonym">Eumeta japonica</name>
    <dbReference type="NCBI Taxonomy" id="151549"/>
    <lineage>
        <taxon>Eukaryota</taxon>
        <taxon>Metazoa</taxon>
        <taxon>Ecdysozoa</taxon>
        <taxon>Arthropoda</taxon>
        <taxon>Hexapoda</taxon>
        <taxon>Insecta</taxon>
        <taxon>Pterygota</taxon>
        <taxon>Neoptera</taxon>
        <taxon>Endopterygota</taxon>
        <taxon>Lepidoptera</taxon>
        <taxon>Glossata</taxon>
        <taxon>Ditrysia</taxon>
        <taxon>Tineoidea</taxon>
        <taxon>Psychidae</taxon>
        <taxon>Oiketicinae</taxon>
        <taxon>Eumeta</taxon>
    </lineage>
</organism>
<dbReference type="InterPro" id="IPR038606">
    <property type="entry name" value="To_sf"/>
</dbReference>
<dbReference type="InterPro" id="IPR010562">
    <property type="entry name" value="Haemolymph_juvenile_hormone-bd"/>
</dbReference>
<comment type="caution">
    <text evidence="2">The sequence shown here is derived from an EMBL/GenBank/DDBJ whole genome shotgun (WGS) entry which is preliminary data.</text>
</comment>
<accession>A0A4C1Y4E9</accession>
<protein>
    <submittedName>
        <fullName evidence="2">Juvenile hormone-binding protein</fullName>
    </submittedName>
</protein>
<feature type="chain" id="PRO_5020027223" evidence="1">
    <location>
        <begin position="18"/>
        <end position="95"/>
    </location>
</feature>
<dbReference type="Gene3D" id="3.15.10.30">
    <property type="entry name" value="Haemolymph juvenile hormone binding protein"/>
    <property type="match status" value="1"/>
</dbReference>
<proteinExistence type="predicted"/>